<proteinExistence type="predicted"/>
<sequence>MVLTDRICTTPTVRAASTVGVSSVILTTGPAAVRYDSSDDSVDKTPSFPSLPVSKKIQYPFIKSIHRQNEDAFTTADEVIALSEFDASITNETFGRTPRCIYLPVKLDEYTVDIWEPTAVTMANPRNERKGLDIFLSVARNFPDVEFQVVGKLHEGVDRSVFAKQDNVRYLGWVDNMKEVYKNTKVLMIPSKYQEGGPRLVPEAFANSIPVIGSDLGGTPDYIGNGGEIVSDVHSIQEWVSTLEKLLTDDEYYQMKSSFARERSSLFALNSQVGKLESILQSV</sequence>
<dbReference type="EC" id="2.4.-.-" evidence="2"/>
<protein>
    <submittedName>
        <fullName evidence="2">Glycosyltransferase family 4 protein</fullName>
        <ecNumber evidence="2">2.4.-.-</ecNumber>
    </submittedName>
</protein>
<name>A0ABD5NJN7_9EURY</name>
<reference evidence="2 3" key="1">
    <citation type="journal article" date="2019" name="Int. J. Syst. Evol. Microbiol.">
        <title>The Global Catalogue of Microorganisms (GCM) 10K type strain sequencing project: providing services to taxonomists for standard genome sequencing and annotation.</title>
        <authorList>
            <consortium name="The Broad Institute Genomics Platform"/>
            <consortium name="The Broad Institute Genome Sequencing Center for Infectious Disease"/>
            <person name="Wu L."/>
            <person name="Ma J."/>
        </authorList>
    </citation>
    <scope>NUCLEOTIDE SEQUENCE [LARGE SCALE GENOMIC DNA]</scope>
    <source>
        <strain evidence="2 3">IBRC-M 10256</strain>
    </source>
</reference>
<accession>A0ABD5NJN7</accession>
<dbReference type="GeneID" id="73904857"/>
<gene>
    <name evidence="2" type="ORF">ACFOUR_01150</name>
</gene>
<dbReference type="AlphaFoldDB" id="A0ABD5NJN7"/>
<organism evidence="2 3">
    <name type="scientific">Halovivax cerinus</name>
    <dbReference type="NCBI Taxonomy" id="1487865"/>
    <lineage>
        <taxon>Archaea</taxon>
        <taxon>Methanobacteriati</taxon>
        <taxon>Methanobacteriota</taxon>
        <taxon>Stenosarchaea group</taxon>
        <taxon>Halobacteria</taxon>
        <taxon>Halobacteriales</taxon>
        <taxon>Natrialbaceae</taxon>
        <taxon>Halovivax</taxon>
    </lineage>
</organism>
<comment type="caution">
    <text evidence="2">The sequence shown here is derived from an EMBL/GenBank/DDBJ whole genome shotgun (WGS) entry which is preliminary data.</text>
</comment>
<feature type="domain" description="Glycosyl transferase family 1" evidence="1">
    <location>
        <begin position="126"/>
        <end position="262"/>
    </location>
</feature>
<evidence type="ECO:0000259" key="1">
    <source>
        <dbReference type="Pfam" id="PF00534"/>
    </source>
</evidence>
<dbReference type="Proteomes" id="UP001595846">
    <property type="component" value="Unassembled WGS sequence"/>
</dbReference>
<dbReference type="EMBL" id="JBHSAQ010000001">
    <property type="protein sequence ID" value="MFC3956980.1"/>
    <property type="molecule type" value="Genomic_DNA"/>
</dbReference>
<dbReference type="RefSeq" id="WP_256532087.1">
    <property type="nucleotide sequence ID" value="NZ_CP101824.1"/>
</dbReference>
<dbReference type="GO" id="GO:0016757">
    <property type="term" value="F:glycosyltransferase activity"/>
    <property type="evidence" value="ECO:0007669"/>
    <property type="project" value="UniProtKB-KW"/>
</dbReference>
<evidence type="ECO:0000313" key="3">
    <source>
        <dbReference type="Proteomes" id="UP001595846"/>
    </source>
</evidence>
<dbReference type="Pfam" id="PF00534">
    <property type="entry name" value="Glycos_transf_1"/>
    <property type="match status" value="1"/>
</dbReference>
<dbReference type="PANTHER" id="PTHR12526">
    <property type="entry name" value="GLYCOSYLTRANSFERASE"/>
    <property type="match status" value="1"/>
</dbReference>
<dbReference type="Gene3D" id="3.40.50.2000">
    <property type="entry name" value="Glycogen Phosphorylase B"/>
    <property type="match status" value="1"/>
</dbReference>
<evidence type="ECO:0000313" key="2">
    <source>
        <dbReference type="EMBL" id="MFC3956980.1"/>
    </source>
</evidence>
<keyword evidence="2" id="KW-0808">Transferase</keyword>
<dbReference type="InterPro" id="IPR001296">
    <property type="entry name" value="Glyco_trans_1"/>
</dbReference>
<keyword evidence="2" id="KW-0328">Glycosyltransferase</keyword>
<keyword evidence="3" id="KW-1185">Reference proteome</keyword>
<dbReference type="CDD" id="cd03801">
    <property type="entry name" value="GT4_PimA-like"/>
    <property type="match status" value="1"/>
</dbReference>
<dbReference type="SUPFAM" id="SSF53756">
    <property type="entry name" value="UDP-Glycosyltransferase/glycogen phosphorylase"/>
    <property type="match status" value="1"/>
</dbReference>